<evidence type="ECO:0000313" key="2">
    <source>
        <dbReference type="EMBL" id="VVE39058.1"/>
    </source>
</evidence>
<feature type="region of interest" description="Disordered" evidence="1">
    <location>
        <begin position="59"/>
        <end position="85"/>
    </location>
</feature>
<name>A0A5E4XSM0_9BURK</name>
<dbReference type="Proteomes" id="UP000343317">
    <property type="component" value="Unassembled WGS sequence"/>
</dbReference>
<reference evidence="2 3" key="1">
    <citation type="submission" date="2019-08" db="EMBL/GenBank/DDBJ databases">
        <authorList>
            <person name="Peeters C."/>
        </authorList>
    </citation>
    <scope>NUCLEOTIDE SEQUENCE [LARGE SCALE GENOMIC DNA]</scope>
    <source>
        <strain evidence="2 3">LMG 31112</strain>
    </source>
</reference>
<gene>
    <name evidence="2" type="ORF">PHO31112_04047</name>
</gene>
<feature type="region of interest" description="Disordered" evidence="1">
    <location>
        <begin position="1"/>
        <end position="38"/>
    </location>
</feature>
<accession>A0A5E4XSM0</accession>
<keyword evidence="3" id="KW-1185">Reference proteome</keyword>
<evidence type="ECO:0000256" key="1">
    <source>
        <dbReference type="SAM" id="MobiDB-lite"/>
    </source>
</evidence>
<protein>
    <submittedName>
        <fullName evidence="2">Uncharacterized protein</fullName>
    </submittedName>
</protein>
<dbReference type="AlphaFoldDB" id="A0A5E4XSM0"/>
<dbReference type="EMBL" id="CABPSM010000013">
    <property type="protein sequence ID" value="VVE39058.1"/>
    <property type="molecule type" value="Genomic_DNA"/>
</dbReference>
<proteinExistence type="predicted"/>
<feature type="compositionally biased region" description="Low complexity" evidence="1">
    <location>
        <begin position="76"/>
        <end position="85"/>
    </location>
</feature>
<organism evidence="2 3">
    <name type="scientific">Pandoraea horticolens</name>
    <dbReference type="NCBI Taxonomy" id="2508298"/>
    <lineage>
        <taxon>Bacteria</taxon>
        <taxon>Pseudomonadati</taxon>
        <taxon>Pseudomonadota</taxon>
        <taxon>Betaproteobacteria</taxon>
        <taxon>Burkholderiales</taxon>
        <taxon>Burkholderiaceae</taxon>
        <taxon>Pandoraea</taxon>
    </lineage>
</organism>
<feature type="compositionally biased region" description="Low complexity" evidence="1">
    <location>
        <begin position="15"/>
        <end position="34"/>
    </location>
</feature>
<evidence type="ECO:0000313" key="3">
    <source>
        <dbReference type="Proteomes" id="UP000343317"/>
    </source>
</evidence>
<sequence length="484" mass="52058">MLPVSGAGAPRSRFPVTTSTSVQPTPSTSTQSSTLGTDVREVRQADGWSRTSLSLSQLLPPLRTTKSAGLTPGNVSQSTSASTQPTTVGVNVRLVHQADQGGRTEPLIHAGVMSGMQSGPLQRPSPPPTAAILDAVLDMQGIPASHAEALSGMPSTLAQRLPPAQRPHKKTGTEHGRARVTTEMLWAWQRLGKQAIVKVGGLDGLAKQYRVAPAALKTYLRADGTLTKHAEDRLNPPGKEITLEMVRAWQRLGKQGIVKAGGLDGVARQYGVASGALKIYLRADGTLKKRAEDRLNPPGREITLEMLRAWQHLGKQAIVKAGGPDGLAKQYEVSSAALRAYLRADGTLTKRAEDRLNPPGKEVSLEMVRAWQRLGKQGIDKTGGLDGVATQYRVTSGALKHYLRADGTLTKHAEDRLNPPDKEVTLEMVREWQRLGKLGINEAGGLGGVARQYGVAFTRLRNYLHADGTLTKRAEDRLRNDGAM</sequence>